<dbReference type="Pfam" id="PF02962">
    <property type="entry name" value="CHMI"/>
    <property type="match status" value="1"/>
</dbReference>
<sequence>MPHIVLEYSDNIAEDFEVKEMFFELHNALMKLWAFKKQDFKSRAIEYNTYFIGDGEEKNAFAALQIQIMSGKTDEEKMDISKASLEILKKYCKNTLLEKEASISVQILEIDKKNYSRIQS</sequence>
<dbReference type="Proteomes" id="UP001165569">
    <property type="component" value="Unassembled WGS sequence"/>
</dbReference>
<evidence type="ECO:0000313" key="3">
    <source>
        <dbReference type="Proteomes" id="UP001165568"/>
    </source>
</evidence>
<organism evidence="1 4">
    <name type="scientific">Brenneria izbisi</name>
    <dbReference type="NCBI Taxonomy" id="2939450"/>
    <lineage>
        <taxon>Bacteria</taxon>
        <taxon>Pseudomonadati</taxon>
        <taxon>Pseudomonadota</taxon>
        <taxon>Gammaproteobacteria</taxon>
        <taxon>Enterobacterales</taxon>
        <taxon>Pectobacteriaceae</taxon>
        <taxon>Brenneria</taxon>
    </lineage>
</organism>
<dbReference type="EMBL" id="JAMPJU010000001">
    <property type="protein sequence ID" value="MCV9880929.1"/>
    <property type="molecule type" value="Genomic_DNA"/>
</dbReference>
<dbReference type="EMBL" id="JAMPJT010000001">
    <property type="protein sequence ID" value="MCV9877505.1"/>
    <property type="molecule type" value="Genomic_DNA"/>
</dbReference>
<dbReference type="InterPro" id="IPR014347">
    <property type="entry name" value="Tautomerase/MIF_sf"/>
</dbReference>
<evidence type="ECO:0000313" key="4">
    <source>
        <dbReference type="Proteomes" id="UP001165569"/>
    </source>
</evidence>
<accession>A0AA42C2K6</accession>
<dbReference type="Gene3D" id="3.30.429.10">
    <property type="entry name" value="Macrophage Migration Inhibitory Factor"/>
    <property type="match status" value="1"/>
</dbReference>
<protein>
    <submittedName>
        <fullName evidence="1">5-carboxymethyl-2-hydroxymuconate Delta-isomerase</fullName>
    </submittedName>
</protein>
<reference evidence="1" key="1">
    <citation type="submission" date="2022-04" db="EMBL/GenBank/DDBJ databases">
        <title>Brenneria sp. isolated from walnut trees in Serbia.</title>
        <authorList>
            <person name="Gasic K."/>
            <person name="Zlatkovic N."/>
            <person name="Kuzmanovic N."/>
        </authorList>
    </citation>
    <scope>NUCLEOTIDE SEQUENCE</scope>
    <source>
        <strain evidence="2">KBI 423</strain>
        <strain evidence="1">KBI 447</strain>
    </source>
</reference>
<dbReference type="GO" id="GO:0008704">
    <property type="term" value="F:5-carboxymethyl-2-hydroxymuconate delta-isomerase activity"/>
    <property type="evidence" value="ECO:0007669"/>
    <property type="project" value="InterPro"/>
</dbReference>
<dbReference type="SUPFAM" id="SSF55331">
    <property type="entry name" value="Tautomerase/MIF"/>
    <property type="match status" value="1"/>
</dbReference>
<dbReference type="AlphaFoldDB" id="A0AA42C2K6"/>
<evidence type="ECO:0000313" key="1">
    <source>
        <dbReference type="EMBL" id="MCV9877505.1"/>
    </source>
</evidence>
<dbReference type="Proteomes" id="UP001165568">
    <property type="component" value="Unassembled WGS sequence"/>
</dbReference>
<proteinExistence type="predicted"/>
<keyword evidence="3" id="KW-1185">Reference proteome</keyword>
<comment type="caution">
    <text evidence="1">The sequence shown here is derived from an EMBL/GenBank/DDBJ whole genome shotgun (WGS) entry which is preliminary data.</text>
</comment>
<gene>
    <name evidence="1" type="ORF">NC803_01370</name>
    <name evidence="2" type="ORF">NC856_01375</name>
</gene>
<dbReference type="RefSeq" id="WP_264088618.1">
    <property type="nucleotide sequence ID" value="NZ_JAMPJT010000001.1"/>
</dbReference>
<name>A0AA42C2K6_9GAMM</name>
<dbReference type="PANTHER" id="PTHR37950:SF1">
    <property type="entry name" value="4-HYDROXYPHENYLACETATE CATABOLISM PROTEIN"/>
    <property type="match status" value="1"/>
</dbReference>
<evidence type="ECO:0000313" key="2">
    <source>
        <dbReference type="EMBL" id="MCV9880929.1"/>
    </source>
</evidence>
<dbReference type="PANTHER" id="PTHR37950">
    <property type="entry name" value="4-HYDROXYPHENYLACETATE CATABOLISM PROTEIN"/>
    <property type="match status" value="1"/>
</dbReference>
<dbReference type="InterPro" id="IPR004220">
    <property type="entry name" value="5-COMe_2-OHmuconate_Isoase"/>
</dbReference>
<dbReference type="CDD" id="cd00580">
    <property type="entry name" value="CHMI"/>
    <property type="match status" value="1"/>
</dbReference>